<evidence type="ECO:0000256" key="1">
    <source>
        <dbReference type="ARBA" id="ARBA00022598"/>
    </source>
</evidence>
<reference evidence="2" key="2">
    <citation type="journal article" date="2023" name="IMA Fungus">
        <title>Comparative genomic study of the Penicillium genus elucidates a diverse pangenome and 15 lateral gene transfer events.</title>
        <authorList>
            <person name="Petersen C."/>
            <person name="Sorensen T."/>
            <person name="Nielsen M.R."/>
            <person name="Sondergaard T.E."/>
            <person name="Sorensen J.L."/>
            <person name="Fitzpatrick D.A."/>
            <person name="Frisvad J.C."/>
            <person name="Nielsen K.L."/>
        </authorList>
    </citation>
    <scope>NUCLEOTIDE SEQUENCE</scope>
    <source>
        <strain evidence="2">IBT 16849</strain>
    </source>
</reference>
<dbReference type="PANTHER" id="PTHR45527">
    <property type="entry name" value="NONRIBOSOMAL PEPTIDE SYNTHETASE"/>
    <property type="match status" value="1"/>
</dbReference>
<proteinExistence type="predicted"/>
<dbReference type="SUPFAM" id="SSF52777">
    <property type="entry name" value="CoA-dependent acyltransferases"/>
    <property type="match status" value="1"/>
</dbReference>
<dbReference type="EMBL" id="JAPQKP010000003">
    <property type="protein sequence ID" value="KAJ5200649.1"/>
    <property type="molecule type" value="Genomic_DNA"/>
</dbReference>
<evidence type="ECO:0000313" key="2">
    <source>
        <dbReference type="EMBL" id="KAJ5200649.1"/>
    </source>
</evidence>
<sequence>MDYVCFGFMLSGRDAPIPEVNSVLGPFINLKPCMVKPSQETILSTMFQDFFNTDMKTVEQNQNCSIADIDASLGMKEPLFSTFLNMQQALDLLFESNPDDPPSQLSLL</sequence>
<protein>
    <submittedName>
        <fullName evidence="2">AMP-dependent synthetase/ligase</fullName>
    </submittedName>
</protein>
<dbReference type="GO" id="GO:0005737">
    <property type="term" value="C:cytoplasm"/>
    <property type="evidence" value="ECO:0007669"/>
    <property type="project" value="TreeGrafter"/>
</dbReference>
<evidence type="ECO:0000313" key="3">
    <source>
        <dbReference type="Proteomes" id="UP001150879"/>
    </source>
</evidence>
<organism evidence="2 3">
    <name type="scientific">Penicillium cf. griseofulvum</name>
    <dbReference type="NCBI Taxonomy" id="2972120"/>
    <lineage>
        <taxon>Eukaryota</taxon>
        <taxon>Fungi</taxon>
        <taxon>Dikarya</taxon>
        <taxon>Ascomycota</taxon>
        <taxon>Pezizomycotina</taxon>
        <taxon>Eurotiomycetes</taxon>
        <taxon>Eurotiomycetidae</taxon>
        <taxon>Eurotiales</taxon>
        <taxon>Aspergillaceae</taxon>
        <taxon>Penicillium</taxon>
    </lineage>
</organism>
<dbReference type="OrthoDB" id="416786at2759"/>
<reference evidence="2" key="1">
    <citation type="submission" date="2022-11" db="EMBL/GenBank/DDBJ databases">
        <authorList>
            <person name="Petersen C."/>
        </authorList>
    </citation>
    <scope>NUCLEOTIDE SEQUENCE</scope>
    <source>
        <strain evidence="2">IBT 16849</strain>
    </source>
</reference>
<dbReference type="GO" id="GO:0031177">
    <property type="term" value="F:phosphopantetheine binding"/>
    <property type="evidence" value="ECO:0007669"/>
    <property type="project" value="TreeGrafter"/>
</dbReference>
<dbReference type="Proteomes" id="UP001150879">
    <property type="component" value="Unassembled WGS sequence"/>
</dbReference>
<dbReference type="Gene3D" id="3.30.559.30">
    <property type="entry name" value="Nonribosomal peptide synthetase, condensation domain"/>
    <property type="match status" value="1"/>
</dbReference>
<dbReference type="GO" id="GO:0043041">
    <property type="term" value="P:amino acid activation for nonribosomal peptide biosynthetic process"/>
    <property type="evidence" value="ECO:0007669"/>
    <property type="project" value="TreeGrafter"/>
</dbReference>
<name>A0A9W9MFT3_9EURO</name>
<dbReference type="PANTHER" id="PTHR45527:SF16">
    <property type="entry name" value="NONRIBOSOMAL PEPTIDE SYNTHASE ATNA-RELATED"/>
    <property type="match status" value="1"/>
</dbReference>
<comment type="caution">
    <text evidence="2">The sequence shown here is derived from an EMBL/GenBank/DDBJ whole genome shotgun (WGS) entry which is preliminary data.</text>
</comment>
<keyword evidence="3" id="KW-1185">Reference proteome</keyword>
<dbReference type="GO" id="GO:0044550">
    <property type="term" value="P:secondary metabolite biosynthetic process"/>
    <property type="evidence" value="ECO:0007669"/>
    <property type="project" value="TreeGrafter"/>
</dbReference>
<dbReference type="AlphaFoldDB" id="A0A9W9MFT3"/>
<dbReference type="GO" id="GO:0016874">
    <property type="term" value="F:ligase activity"/>
    <property type="evidence" value="ECO:0007669"/>
    <property type="project" value="UniProtKB-KW"/>
</dbReference>
<gene>
    <name evidence="2" type="ORF">N7472_005853</name>
</gene>
<accession>A0A9W9MFT3</accession>
<keyword evidence="1" id="KW-0436">Ligase</keyword>